<sequence length="77" mass="8627">MSEMDVRGDSLGERALDEQTPTEIGIETSEADAVEQHIAIRDTTGPWLLERDLPLDVDPADAAEQNRTVELDEDDYR</sequence>
<accession>A0A840P2J0</accession>
<evidence type="ECO:0000313" key="2">
    <source>
        <dbReference type="EMBL" id="MBB5133898.1"/>
    </source>
</evidence>
<keyword evidence="3" id="KW-1185">Reference proteome</keyword>
<feature type="region of interest" description="Disordered" evidence="1">
    <location>
        <begin position="1"/>
        <end position="23"/>
    </location>
</feature>
<dbReference type="Proteomes" id="UP000578449">
    <property type="component" value="Unassembled WGS sequence"/>
</dbReference>
<protein>
    <submittedName>
        <fullName evidence="2">Uncharacterized protein</fullName>
    </submittedName>
</protein>
<comment type="caution">
    <text evidence="2">The sequence shown here is derived from an EMBL/GenBank/DDBJ whole genome shotgun (WGS) entry which is preliminary data.</text>
</comment>
<feature type="region of interest" description="Disordered" evidence="1">
    <location>
        <begin position="58"/>
        <end position="77"/>
    </location>
</feature>
<organism evidence="2 3">
    <name type="scientific">Thermocatellispora tengchongensis</name>
    <dbReference type="NCBI Taxonomy" id="1073253"/>
    <lineage>
        <taxon>Bacteria</taxon>
        <taxon>Bacillati</taxon>
        <taxon>Actinomycetota</taxon>
        <taxon>Actinomycetes</taxon>
        <taxon>Streptosporangiales</taxon>
        <taxon>Streptosporangiaceae</taxon>
        <taxon>Thermocatellispora</taxon>
    </lineage>
</organism>
<evidence type="ECO:0000313" key="3">
    <source>
        <dbReference type="Proteomes" id="UP000578449"/>
    </source>
</evidence>
<evidence type="ECO:0000256" key="1">
    <source>
        <dbReference type="SAM" id="MobiDB-lite"/>
    </source>
</evidence>
<gene>
    <name evidence="2" type="ORF">HNP84_003624</name>
</gene>
<dbReference type="AlphaFoldDB" id="A0A840P2J0"/>
<dbReference type="RefSeq" id="WP_246518306.1">
    <property type="nucleotide sequence ID" value="NZ_BAABIX010000039.1"/>
</dbReference>
<proteinExistence type="predicted"/>
<reference evidence="2 3" key="1">
    <citation type="submission" date="2020-08" db="EMBL/GenBank/DDBJ databases">
        <title>Genomic Encyclopedia of Type Strains, Phase IV (KMG-IV): sequencing the most valuable type-strain genomes for metagenomic binning, comparative biology and taxonomic classification.</title>
        <authorList>
            <person name="Goeker M."/>
        </authorList>
    </citation>
    <scope>NUCLEOTIDE SEQUENCE [LARGE SCALE GENOMIC DNA]</scope>
    <source>
        <strain evidence="2 3">DSM 45615</strain>
    </source>
</reference>
<feature type="compositionally biased region" description="Basic and acidic residues" evidence="1">
    <location>
        <begin position="1"/>
        <end position="17"/>
    </location>
</feature>
<dbReference type="EMBL" id="JACHGN010000007">
    <property type="protein sequence ID" value="MBB5133898.1"/>
    <property type="molecule type" value="Genomic_DNA"/>
</dbReference>
<name>A0A840P2J0_9ACTN</name>